<dbReference type="GO" id="GO:0000160">
    <property type="term" value="P:phosphorelay signal transduction system"/>
    <property type="evidence" value="ECO:0007669"/>
    <property type="project" value="InterPro"/>
</dbReference>
<proteinExistence type="predicted"/>
<evidence type="ECO:0000259" key="3">
    <source>
        <dbReference type="PROSITE" id="PS50110"/>
    </source>
</evidence>
<evidence type="ECO:0000313" key="4">
    <source>
        <dbReference type="EMBL" id="QDT43167.1"/>
    </source>
</evidence>
<accession>A0A517RH07</accession>
<dbReference type="KEGG" id="gaz:Pan241w_32660"/>
<dbReference type="PROSITE" id="PS50110">
    <property type="entry name" value="RESPONSE_REGULATORY"/>
    <property type="match status" value="1"/>
</dbReference>
<dbReference type="RefSeq" id="WP_145217585.1">
    <property type="nucleotide sequence ID" value="NZ_CP036269.1"/>
</dbReference>
<dbReference type="Proteomes" id="UP000317171">
    <property type="component" value="Chromosome"/>
</dbReference>
<evidence type="ECO:0000313" key="5">
    <source>
        <dbReference type="Proteomes" id="UP000317171"/>
    </source>
</evidence>
<dbReference type="OrthoDB" id="9802066at2"/>
<organism evidence="4 5">
    <name type="scientific">Gimesia alba</name>
    <dbReference type="NCBI Taxonomy" id="2527973"/>
    <lineage>
        <taxon>Bacteria</taxon>
        <taxon>Pseudomonadati</taxon>
        <taxon>Planctomycetota</taxon>
        <taxon>Planctomycetia</taxon>
        <taxon>Planctomycetales</taxon>
        <taxon>Planctomycetaceae</taxon>
        <taxon>Gimesia</taxon>
    </lineage>
</organism>
<feature type="domain" description="Response regulatory" evidence="3">
    <location>
        <begin position="4"/>
        <end position="122"/>
    </location>
</feature>
<dbReference type="PANTHER" id="PTHR44591:SF3">
    <property type="entry name" value="RESPONSE REGULATORY DOMAIN-CONTAINING PROTEIN"/>
    <property type="match status" value="1"/>
</dbReference>
<dbReference type="EMBL" id="CP036269">
    <property type="protein sequence ID" value="QDT43167.1"/>
    <property type="molecule type" value="Genomic_DNA"/>
</dbReference>
<dbReference type="Gene3D" id="3.40.50.2300">
    <property type="match status" value="1"/>
</dbReference>
<evidence type="ECO:0000256" key="1">
    <source>
        <dbReference type="ARBA" id="ARBA00022553"/>
    </source>
</evidence>
<reference evidence="4 5" key="1">
    <citation type="submission" date="2019-02" db="EMBL/GenBank/DDBJ databases">
        <title>Deep-cultivation of Planctomycetes and their phenomic and genomic characterization uncovers novel biology.</title>
        <authorList>
            <person name="Wiegand S."/>
            <person name="Jogler M."/>
            <person name="Boedeker C."/>
            <person name="Pinto D."/>
            <person name="Vollmers J."/>
            <person name="Rivas-Marin E."/>
            <person name="Kohn T."/>
            <person name="Peeters S.H."/>
            <person name="Heuer A."/>
            <person name="Rast P."/>
            <person name="Oberbeckmann S."/>
            <person name="Bunk B."/>
            <person name="Jeske O."/>
            <person name="Meyerdierks A."/>
            <person name="Storesund J.E."/>
            <person name="Kallscheuer N."/>
            <person name="Luecker S."/>
            <person name="Lage O.M."/>
            <person name="Pohl T."/>
            <person name="Merkel B.J."/>
            <person name="Hornburger P."/>
            <person name="Mueller R.-W."/>
            <person name="Bruemmer F."/>
            <person name="Labrenz M."/>
            <person name="Spormann A.M."/>
            <person name="Op den Camp H."/>
            <person name="Overmann J."/>
            <person name="Amann R."/>
            <person name="Jetten M.S.M."/>
            <person name="Mascher T."/>
            <person name="Medema M.H."/>
            <person name="Devos D.P."/>
            <person name="Kaster A.-K."/>
            <person name="Ovreas L."/>
            <person name="Rohde M."/>
            <person name="Galperin M.Y."/>
            <person name="Jogler C."/>
        </authorList>
    </citation>
    <scope>NUCLEOTIDE SEQUENCE [LARGE SCALE GENOMIC DNA]</scope>
    <source>
        <strain evidence="4 5">Pan241w</strain>
    </source>
</reference>
<protein>
    <submittedName>
        <fullName evidence="4">Hydrogenase transcriptional regulatory protein hupR1</fullName>
    </submittedName>
</protein>
<feature type="modified residue" description="4-aspartylphosphate" evidence="2">
    <location>
        <position position="56"/>
    </location>
</feature>
<name>A0A517RH07_9PLAN</name>
<dbReference type="InterPro" id="IPR011006">
    <property type="entry name" value="CheY-like_superfamily"/>
</dbReference>
<keyword evidence="1 2" id="KW-0597">Phosphoprotein</keyword>
<evidence type="ECO:0000256" key="2">
    <source>
        <dbReference type="PROSITE-ProRule" id="PRU00169"/>
    </source>
</evidence>
<dbReference type="AlphaFoldDB" id="A0A517RH07"/>
<gene>
    <name evidence="4" type="primary">hupR1_2</name>
    <name evidence="4" type="ORF">Pan241w_32660</name>
</gene>
<dbReference type="SMART" id="SM00448">
    <property type="entry name" value="REC"/>
    <property type="match status" value="1"/>
</dbReference>
<sequence>MSQSILLVDDEPILLKCVRRLMRPLEKKGIIVWTSTSAEEAVELLKKHSIDVVVTDENMVGMSGTELLAWISENSPNTKRIVLTGDISVSIAMRAINHAGVDAYLTKPFNNAELLDAVLSALHSKDRESRVQAIRESILHDLTDKAEEQIIQESTTS</sequence>
<dbReference type="Pfam" id="PF00072">
    <property type="entry name" value="Response_reg"/>
    <property type="match status" value="1"/>
</dbReference>
<keyword evidence="5" id="KW-1185">Reference proteome</keyword>
<dbReference type="PANTHER" id="PTHR44591">
    <property type="entry name" value="STRESS RESPONSE REGULATOR PROTEIN 1"/>
    <property type="match status" value="1"/>
</dbReference>
<dbReference type="SUPFAM" id="SSF52172">
    <property type="entry name" value="CheY-like"/>
    <property type="match status" value="1"/>
</dbReference>
<dbReference type="InterPro" id="IPR001789">
    <property type="entry name" value="Sig_transdc_resp-reg_receiver"/>
</dbReference>
<dbReference type="InterPro" id="IPR050595">
    <property type="entry name" value="Bact_response_regulator"/>
</dbReference>